<dbReference type="AlphaFoldDB" id="A0A0S4M5F8"/>
<gene>
    <name evidence="1" type="ORF">Ark11_1342</name>
</gene>
<organism evidence="1 2">
    <name type="scientific">Candidatus Ichthyocystis hellenicum</name>
    <dbReference type="NCBI Taxonomy" id="1561003"/>
    <lineage>
        <taxon>Bacteria</taxon>
        <taxon>Pseudomonadati</taxon>
        <taxon>Pseudomonadota</taxon>
        <taxon>Betaproteobacteria</taxon>
        <taxon>Burkholderiales</taxon>
        <taxon>Candidatus Ichthyocystis</taxon>
    </lineage>
</organism>
<reference evidence="2" key="1">
    <citation type="submission" date="2015-11" db="EMBL/GenBank/DDBJ databases">
        <authorList>
            <person name="Seth-Smith H.M.B."/>
        </authorList>
    </citation>
    <scope>NUCLEOTIDE SEQUENCE [LARGE SCALE GENOMIC DNA]</scope>
    <source>
        <strain evidence="2">2013Ark11</strain>
    </source>
</reference>
<accession>A0A0S4M5F8</accession>
<name>A0A0S4M5F8_9BURK</name>
<proteinExistence type="predicted"/>
<dbReference type="Proteomes" id="UP000198651">
    <property type="component" value="Chromosome I"/>
</dbReference>
<dbReference type="OrthoDB" id="9965537at2"/>
<sequence>MEKVSCYNPSRLAELSVGSIFGVNCKESIGHLMQILPKEAILLTVLVSSNKGHYTRYDDILEDRGDLFCGSYNKFCYENYTLFKNSEELRVLGLLRIGIEKIISETNSLLSSDLQKNVDYCYVGENPMYQVINAKNTKDIIKSYYDKRNEILSLPEFTRFSSWTSNKEINSYYHDPLCFFPAIKCNYNYNINSIYTSMKYVNFEVDFSISTLKRSHGQIRDQLYHLSMALLLQIKNSVSLLMASVLDREESVITIKEELIMKSLNVVICLRNYADNISLLKGTIFPIIQACNFTCLEDLLEVFERKISCFSGSKDKIPGKKFAKEIKLPYQAEISRINCFLKMRYQAIIARKRIRISRLKKIVRNNDNSSAENQSIPVLVEHVNRSVKMLEDEIEAMEALLNKPPV</sequence>
<dbReference type="RefSeq" id="WP_092343557.1">
    <property type="nucleotide sequence ID" value="NZ_LN906597.1"/>
</dbReference>
<keyword evidence="2" id="KW-1185">Reference proteome</keyword>
<evidence type="ECO:0000313" key="2">
    <source>
        <dbReference type="Proteomes" id="UP000198651"/>
    </source>
</evidence>
<protein>
    <submittedName>
        <fullName evidence="1">Putative coiled coil protein</fullName>
    </submittedName>
</protein>
<dbReference type="EMBL" id="LN906597">
    <property type="protein sequence ID" value="CUT18146.1"/>
    <property type="molecule type" value="Genomic_DNA"/>
</dbReference>
<evidence type="ECO:0000313" key="1">
    <source>
        <dbReference type="EMBL" id="CUT18146.1"/>
    </source>
</evidence>